<accession>A0A3S3SC85</accession>
<keyword evidence="3" id="KW-1185">Reference proteome</keyword>
<organism evidence="2 3">
    <name type="scientific">Rubrivivax albus</name>
    <dbReference type="NCBI Taxonomy" id="2499835"/>
    <lineage>
        <taxon>Bacteria</taxon>
        <taxon>Pseudomonadati</taxon>
        <taxon>Pseudomonadota</taxon>
        <taxon>Betaproteobacteria</taxon>
        <taxon>Burkholderiales</taxon>
        <taxon>Sphaerotilaceae</taxon>
        <taxon>Rubrivivax</taxon>
    </lineage>
</organism>
<dbReference type="EMBL" id="SACT01000003">
    <property type="protein sequence ID" value="RVT51319.1"/>
    <property type="molecule type" value="Genomic_DNA"/>
</dbReference>
<feature type="region of interest" description="Disordered" evidence="1">
    <location>
        <begin position="53"/>
        <end position="82"/>
    </location>
</feature>
<sequence length="82" mass="9105">MSRTQLNVRVSEDLEKAIDEKRIELRATMGTIPSRSDVLRLALEAYLGIALAESEADRRGTTGPEKRRAGQRPAQRAPKKSS</sequence>
<evidence type="ECO:0000313" key="2">
    <source>
        <dbReference type="EMBL" id="RVT51319.1"/>
    </source>
</evidence>
<dbReference type="OrthoDB" id="9155987at2"/>
<proteinExistence type="predicted"/>
<evidence type="ECO:0000256" key="1">
    <source>
        <dbReference type="SAM" id="MobiDB-lite"/>
    </source>
</evidence>
<dbReference type="AlphaFoldDB" id="A0A3S3SC85"/>
<dbReference type="RefSeq" id="WP_128198321.1">
    <property type="nucleotide sequence ID" value="NZ_SACT01000003.1"/>
</dbReference>
<gene>
    <name evidence="2" type="ORF">ENE75_10765</name>
</gene>
<reference evidence="2 3" key="1">
    <citation type="submission" date="2019-01" db="EMBL/GenBank/DDBJ databases">
        <authorList>
            <person name="Chen W.-M."/>
        </authorList>
    </citation>
    <scope>NUCLEOTIDE SEQUENCE [LARGE SCALE GENOMIC DNA]</scope>
    <source>
        <strain evidence="2 3">ICH-3</strain>
    </source>
</reference>
<name>A0A3S3SC85_9BURK</name>
<feature type="compositionally biased region" description="Basic and acidic residues" evidence="1">
    <location>
        <begin position="55"/>
        <end position="68"/>
    </location>
</feature>
<evidence type="ECO:0000313" key="3">
    <source>
        <dbReference type="Proteomes" id="UP000288178"/>
    </source>
</evidence>
<protein>
    <submittedName>
        <fullName evidence="2">Ribbon-helix-helix protein, CopG family</fullName>
    </submittedName>
</protein>
<dbReference type="Proteomes" id="UP000288178">
    <property type="component" value="Unassembled WGS sequence"/>
</dbReference>
<comment type="caution">
    <text evidence="2">The sequence shown here is derived from an EMBL/GenBank/DDBJ whole genome shotgun (WGS) entry which is preliminary data.</text>
</comment>